<gene>
    <name evidence="6" type="primary">thp1_1</name>
    <name evidence="6" type="ORF">VNI00_005343</name>
</gene>
<feature type="domain" description="Uracil-DNA glycosylase-like" evidence="5">
    <location>
        <begin position="127"/>
        <end position="242"/>
    </location>
</feature>
<dbReference type="PANTHER" id="PTHR12159:SF9">
    <property type="entry name" value="G_T MISMATCH-SPECIFIC THYMINE DNA GLYCOSYLASE"/>
    <property type="match status" value="1"/>
</dbReference>
<keyword evidence="7" id="KW-1185">Reference proteome</keyword>
<feature type="compositionally biased region" description="Acidic residues" evidence="4">
    <location>
        <begin position="16"/>
        <end position="25"/>
    </location>
</feature>
<evidence type="ECO:0000256" key="4">
    <source>
        <dbReference type="SAM" id="MobiDB-lite"/>
    </source>
</evidence>
<dbReference type="GO" id="GO:0141016">
    <property type="term" value="F:G/T mismatch-specific thymine-DNA glycosylase activity"/>
    <property type="evidence" value="ECO:0007669"/>
    <property type="project" value="UniProtKB-EC"/>
</dbReference>
<keyword evidence="3" id="KW-0234">DNA repair</keyword>
<dbReference type="Gene3D" id="3.40.470.10">
    <property type="entry name" value="Uracil-DNA glycosylase-like domain"/>
    <property type="match status" value="1"/>
</dbReference>
<protein>
    <submittedName>
        <fullName evidence="6">Uracil DNA N-glycosylase Thp1</fullName>
        <ecNumber evidence="6">3.2.2.29</ecNumber>
    </submittedName>
</protein>
<dbReference type="PANTHER" id="PTHR12159">
    <property type="entry name" value="G/T AND G/U MISMATCH-SPECIFIC DNA GLYCOSYLASE"/>
    <property type="match status" value="1"/>
</dbReference>
<dbReference type="AlphaFoldDB" id="A0AAW0DGJ0"/>
<evidence type="ECO:0000313" key="6">
    <source>
        <dbReference type="EMBL" id="KAK7049913.1"/>
    </source>
</evidence>
<evidence type="ECO:0000256" key="2">
    <source>
        <dbReference type="ARBA" id="ARBA00022801"/>
    </source>
</evidence>
<proteinExistence type="predicted"/>
<evidence type="ECO:0000313" key="7">
    <source>
        <dbReference type="Proteomes" id="UP001383192"/>
    </source>
</evidence>
<feature type="region of interest" description="Disordered" evidence="4">
    <location>
        <begin position="1"/>
        <end position="29"/>
    </location>
</feature>
<comment type="caution">
    <text evidence="6">The sequence shown here is derived from an EMBL/GenBank/DDBJ whole genome shotgun (WGS) entry which is preliminary data.</text>
</comment>
<organism evidence="6 7">
    <name type="scientific">Paramarasmius palmivorus</name>
    <dbReference type="NCBI Taxonomy" id="297713"/>
    <lineage>
        <taxon>Eukaryota</taxon>
        <taxon>Fungi</taxon>
        <taxon>Dikarya</taxon>
        <taxon>Basidiomycota</taxon>
        <taxon>Agaricomycotina</taxon>
        <taxon>Agaricomycetes</taxon>
        <taxon>Agaricomycetidae</taxon>
        <taxon>Agaricales</taxon>
        <taxon>Marasmiineae</taxon>
        <taxon>Marasmiaceae</taxon>
        <taxon>Paramarasmius</taxon>
    </lineage>
</organism>
<keyword evidence="1" id="KW-0227">DNA damage</keyword>
<feature type="compositionally biased region" description="Low complexity" evidence="4">
    <location>
        <begin position="87"/>
        <end position="96"/>
    </location>
</feature>
<dbReference type="EC" id="3.2.2.29" evidence="6"/>
<dbReference type="EMBL" id="JAYKXP010000015">
    <property type="protein sequence ID" value="KAK7049913.1"/>
    <property type="molecule type" value="Genomic_DNA"/>
</dbReference>
<dbReference type="GO" id="GO:0004844">
    <property type="term" value="F:uracil DNA N-glycosylase activity"/>
    <property type="evidence" value="ECO:0007669"/>
    <property type="project" value="TreeGrafter"/>
</dbReference>
<feature type="region of interest" description="Disordered" evidence="4">
    <location>
        <begin position="45"/>
        <end position="100"/>
    </location>
</feature>
<dbReference type="Pfam" id="PF03167">
    <property type="entry name" value="UDG"/>
    <property type="match status" value="1"/>
</dbReference>
<dbReference type="Proteomes" id="UP001383192">
    <property type="component" value="Unassembled WGS sequence"/>
</dbReference>
<dbReference type="InterPro" id="IPR036895">
    <property type="entry name" value="Uracil-DNA_glycosylase-like_sf"/>
</dbReference>
<dbReference type="InterPro" id="IPR015637">
    <property type="entry name" value="MUG/TDG"/>
</dbReference>
<dbReference type="SUPFAM" id="SSF52141">
    <property type="entry name" value="Uracil-DNA glycosylase-like"/>
    <property type="match status" value="1"/>
</dbReference>
<name>A0AAW0DGJ0_9AGAR</name>
<keyword evidence="2 6" id="KW-0378">Hydrolase</keyword>
<evidence type="ECO:0000256" key="3">
    <source>
        <dbReference type="ARBA" id="ARBA00023204"/>
    </source>
</evidence>
<dbReference type="InterPro" id="IPR005122">
    <property type="entry name" value="Uracil-DNA_glycosylase-like"/>
</dbReference>
<dbReference type="GO" id="GO:0006285">
    <property type="term" value="P:base-excision repair, AP site formation"/>
    <property type="evidence" value="ECO:0007669"/>
    <property type="project" value="InterPro"/>
</dbReference>
<reference evidence="6 7" key="1">
    <citation type="submission" date="2024-01" db="EMBL/GenBank/DDBJ databases">
        <title>A draft genome for a cacao thread blight-causing isolate of Paramarasmius palmivorus.</title>
        <authorList>
            <person name="Baruah I.K."/>
            <person name="Bukari Y."/>
            <person name="Amoako-Attah I."/>
            <person name="Meinhardt L.W."/>
            <person name="Bailey B.A."/>
            <person name="Cohen S.P."/>
        </authorList>
    </citation>
    <scope>NUCLEOTIDE SEQUENCE [LARGE SCALE GENOMIC DNA]</scope>
    <source>
        <strain evidence="6 7">GH-12</strain>
    </source>
</reference>
<dbReference type="CDD" id="cd10028">
    <property type="entry name" value="UDG-F2_TDG_MUG"/>
    <property type="match status" value="1"/>
</dbReference>
<keyword evidence="6" id="KW-0326">Glycosidase</keyword>
<evidence type="ECO:0000256" key="1">
    <source>
        <dbReference type="ARBA" id="ARBA00022763"/>
    </source>
</evidence>
<accession>A0AAW0DGJ0</accession>
<evidence type="ECO:0000259" key="5">
    <source>
        <dbReference type="Pfam" id="PF03167"/>
    </source>
</evidence>
<sequence length="326" mass="36129">MKAKIATDEPIQDLGQDSEESDEEAETLRSFQQTLSKFTFVSPDRRGPSLKFHSVSQAVVPAPSREGGNHAQADSHPEVGGLEDARVGASPVSSSSAKKRKRVVAPRGYASPKIYAHLRPINDCLAEKLDVVFCGINPGRKSAELGHHFAHPSNHFWKCLSLSGLTNKPVPPTEDHTLPERFSLGLTNMVDRPTAEANELRDSELIAGIRPLLRKIWRHRPRFVAFVGLHTSRLVLKYATRNAPNRAALMKGFEAGLQQYKIVHRNSGPVQPSETLFYALPCTSGKVQGYQIPDKVALFEELKIDVQKIKDGSLATDHMFIWTLID</sequence>